<feature type="domain" description="Rad51-like C-terminal" evidence="1">
    <location>
        <begin position="29"/>
        <end position="171"/>
    </location>
</feature>
<reference evidence="2" key="1">
    <citation type="journal article" date="2012" name="Nature">
        <title>The oyster genome reveals stress adaptation and complexity of shell formation.</title>
        <authorList>
            <person name="Zhang G."/>
            <person name="Fang X."/>
            <person name="Guo X."/>
            <person name="Li L."/>
            <person name="Luo R."/>
            <person name="Xu F."/>
            <person name="Yang P."/>
            <person name="Zhang L."/>
            <person name="Wang X."/>
            <person name="Qi H."/>
            <person name="Xiong Z."/>
            <person name="Que H."/>
            <person name="Xie Y."/>
            <person name="Holland P.W."/>
            <person name="Paps J."/>
            <person name="Zhu Y."/>
            <person name="Wu F."/>
            <person name="Chen Y."/>
            <person name="Wang J."/>
            <person name="Peng C."/>
            <person name="Meng J."/>
            <person name="Yang L."/>
            <person name="Liu J."/>
            <person name="Wen B."/>
            <person name="Zhang N."/>
            <person name="Huang Z."/>
            <person name="Zhu Q."/>
            <person name="Feng Y."/>
            <person name="Mount A."/>
            <person name="Hedgecock D."/>
            <person name="Xu Z."/>
            <person name="Liu Y."/>
            <person name="Domazet-Loso T."/>
            <person name="Du Y."/>
            <person name="Sun X."/>
            <person name="Zhang S."/>
            <person name="Liu B."/>
            <person name="Cheng P."/>
            <person name="Jiang X."/>
            <person name="Li J."/>
            <person name="Fan D."/>
            <person name="Wang W."/>
            <person name="Fu W."/>
            <person name="Wang T."/>
            <person name="Wang B."/>
            <person name="Zhang J."/>
            <person name="Peng Z."/>
            <person name="Li Y."/>
            <person name="Li N."/>
            <person name="Wang J."/>
            <person name="Chen M."/>
            <person name="He Y."/>
            <person name="Tan F."/>
            <person name="Song X."/>
            <person name="Zheng Q."/>
            <person name="Huang R."/>
            <person name="Yang H."/>
            <person name="Du X."/>
            <person name="Chen L."/>
            <person name="Yang M."/>
            <person name="Gaffney P.M."/>
            <person name="Wang S."/>
            <person name="Luo L."/>
            <person name="She Z."/>
            <person name="Ming Y."/>
            <person name="Huang W."/>
            <person name="Zhang S."/>
            <person name="Huang B."/>
            <person name="Zhang Y."/>
            <person name="Qu T."/>
            <person name="Ni P."/>
            <person name="Miao G."/>
            <person name="Wang J."/>
            <person name="Wang Q."/>
            <person name="Steinberg C.E."/>
            <person name="Wang H."/>
            <person name="Li N."/>
            <person name="Qian L."/>
            <person name="Zhang G."/>
            <person name="Li Y."/>
            <person name="Yang H."/>
            <person name="Liu X."/>
            <person name="Wang J."/>
            <person name="Yin Y."/>
            <person name="Wang J."/>
        </authorList>
    </citation>
    <scope>NUCLEOTIDE SEQUENCE [LARGE SCALE GENOMIC DNA]</scope>
    <source>
        <strain evidence="2">05x7-T-G4-1.051#20</strain>
    </source>
</reference>
<dbReference type="GO" id="GO:0008094">
    <property type="term" value="F:ATP-dependent activity, acting on DNA"/>
    <property type="evidence" value="ECO:0007669"/>
    <property type="project" value="TreeGrafter"/>
</dbReference>
<dbReference type="GO" id="GO:0000400">
    <property type="term" value="F:four-way junction DNA binding"/>
    <property type="evidence" value="ECO:0007669"/>
    <property type="project" value="TreeGrafter"/>
</dbReference>
<organism evidence="2">
    <name type="scientific">Magallana gigas</name>
    <name type="common">Pacific oyster</name>
    <name type="synonym">Crassostrea gigas</name>
    <dbReference type="NCBI Taxonomy" id="29159"/>
    <lineage>
        <taxon>Eukaryota</taxon>
        <taxon>Metazoa</taxon>
        <taxon>Spiralia</taxon>
        <taxon>Lophotrochozoa</taxon>
        <taxon>Mollusca</taxon>
        <taxon>Bivalvia</taxon>
        <taxon>Autobranchia</taxon>
        <taxon>Pteriomorphia</taxon>
        <taxon>Ostreida</taxon>
        <taxon>Ostreoidea</taxon>
        <taxon>Ostreidae</taxon>
        <taxon>Magallana</taxon>
    </lineage>
</organism>
<protein>
    <submittedName>
        <fullName evidence="2">DNA repair protein RAD51-like protein 2</fullName>
    </submittedName>
</protein>
<dbReference type="GO" id="GO:0005657">
    <property type="term" value="C:replication fork"/>
    <property type="evidence" value="ECO:0007669"/>
    <property type="project" value="TreeGrafter"/>
</dbReference>
<name>K1PTI4_MAGGI</name>
<dbReference type="Gene3D" id="3.40.50.300">
    <property type="entry name" value="P-loop containing nucleotide triphosphate hydrolases"/>
    <property type="match status" value="1"/>
</dbReference>
<dbReference type="AlphaFoldDB" id="K1PTI4"/>
<dbReference type="InParanoid" id="K1PTI4"/>
<evidence type="ECO:0000313" key="2">
    <source>
        <dbReference type="EMBL" id="EKC22209.1"/>
    </source>
</evidence>
<dbReference type="SUPFAM" id="SSF52540">
    <property type="entry name" value="P-loop containing nucleoside triphosphate hydrolases"/>
    <property type="match status" value="1"/>
</dbReference>
<dbReference type="PANTHER" id="PTHR46456">
    <property type="entry name" value="DNA REPAIR PROTEIN RAD51 HOMOLOG 2"/>
    <property type="match status" value="1"/>
</dbReference>
<dbReference type="GO" id="GO:0003690">
    <property type="term" value="F:double-stranded DNA binding"/>
    <property type="evidence" value="ECO:0007669"/>
    <property type="project" value="TreeGrafter"/>
</dbReference>
<dbReference type="EMBL" id="JH819180">
    <property type="protein sequence ID" value="EKC22209.1"/>
    <property type="molecule type" value="Genomic_DNA"/>
</dbReference>
<dbReference type="InterPro" id="IPR027417">
    <property type="entry name" value="P-loop_NTPase"/>
</dbReference>
<dbReference type="Pfam" id="PF08423">
    <property type="entry name" value="Rad51"/>
    <property type="match status" value="1"/>
</dbReference>
<accession>K1PTI4</accession>
<dbReference type="InterPro" id="IPR013632">
    <property type="entry name" value="Rad51_C"/>
</dbReference>
<dbReference type="GO" id="GO:0003697">
    <property type="term" value="F:single-stranded DNA binding"/>
    <property type="evidence" value="ECO:0007669"/>
    <property type="project" value="TreeGrafter"/>
</dbReference>
<gene>
    <name evidence="2" type="ORF">CGI_10002640</name>
</gene>
<dbReference type="HOGENOM" id="CLU_1167071_0_0_1"/>
<dbReference type="InterPro" id="IPR030548">
    <property type="entry name" value="RAD51B"/>
</dbReference>
<dbReference type="GO" id="GO:0033063">
    <property type="term" value="C:Rad51B-Rad51C-Rad51D-XRCC2 complex"/>
    <property type="evidence" value="ECO:0007669"/>
    <property type="project" value="InterPro"/>
</dbReference>
<proteinExistence type="predicted"/>
<sequence>MYILLICRLVEIAQHKFPDLYNSEEDLCRMAENVLVDNHQTCASLIKKLESLEEEVISHRIRLVIVDSIASLVRKEFSSSAGSNLVQRTNFLSRQAALLKYIAEVFCIPEETTEISDGYVTVALGNTWSHNVNTRLILQYLDGEKRQVLVAKSPVAPFTAFNYTIQKDGIVQEAFSIPTMFQFITGPLAVL</sequence>
<dbReference type="PANTHER" id="PTHR46456:SF1">
    <property type="entry name" value="DNA REPAIR PROTEIN RAD51 HOMOLOG 2"/>
    <property type="match status" value="1"/>
</dbReference>
<evidence type="ECO:0000259" key="1">
    <source>
        <dbReference type="Pfam" id="PF08423"/>
    </source>
</evidence>
<dbReference type="GO" id="GO:0000724">
    <property type="term" value="P:double-strand break repair via homologous recombination"/>
    <property type="evidence" value="ECO:0007669"/>
    <property type="project" value="InterPro"/>
</dbReference>